<dbReference type="CDD" id="cd00071">
    <property type="entry name" value="GMPK"/>
    <property type="match status" value="1"/>
</dbReference>
<accession>A0A913ZC56</accession>
<evidence type="ECO:0000256" key="4">
    <source>
        <dbReference type="ARBA" id="ARBA00022741"/>
    </source>
</evidence>
<dbReference type="GeneID" id="119722847"/>
<dbReference type="SMART" id="SM00072">
    <property type="entry name" value="GuKc"/>
    <property type="match status" value="1"/>
</dbReference>
<dbReference type="EnsemblMetazoa" id="XM_038193211.1">
    <property type="protein sequence ID" value="XP_038049139.1"/>
    <property type="gene ID" value="LOC119722847"/>
</dbReference>
<dbReference type="NCBIfam" id="TIGR03263">
    <property type="entry name" value="guanyl_kin"/>
    <property type="match status" value="1"/>
</dbReference>
<name>A0A913ZC56_PATMI</name>
<dbReference type="OrthoDB" id="6334211at2759"/>
<dbReference type="PROSITE" id="PS00856">
    <property type="entry name" value="GUANYLATE_KINASE_1"/>
    <property type="match status" value="1"/>
</dbReference>
<feature type="domain" description="Guanylate kinase-like" evidence="8">
    <location>
        <begin position="29"/>
        <end position="215"/>
    </location>
</feature>
<keyword evidence="5" id="KW-0418">Kinase</keyword>
<protein>
    <recommendedName>
        <fullName evidence="2">guanylate kinase</fullName>
        <ecNumber evidence="2">2.7.4.8</ecNumber>
    </recommendedName>
</protein>
<dbReference type="RefSeq" id="XP_038049139.1">
    <property type="nucleotide sequence ID" value="XM_038193211.1"/>
</dbReference>
<feature type="coiled-coil region" evidence="7">
    <location>
        <begin position="152"/>
        <end position="187"/>
    </location>
</feature>
<evidence type="ECO:0000259" key="8">
    <source>
        <dbReference type="PROSITE" id="PS50052"/>
    </source>
</evidence>
<dbReference type="CTD" id="2987"/>
<dbReference type="FunFam" id="3.30.63.10:FF:000002">
    <property type="entry name" value="Guanylate kinase 1"/>
    <property type="match status" value="1"/>
</dbReference>
<keyword evidence="10" id="KW-1185">Reference proteome</keyword>
<keyword evidence="3" id="KW-0808">Transferase</keyword>
<keyword evidence="7" id="KW-0175">Coiled coil</keyword>
<dbReference type="InterPro" id="IPR017665">
    <property type="entry name" value="Guanylate_kinase"/>
</dbReference>
<evidence type="ECO:0000313" key="10">
    <source>
        <dbReference type="Proteomes" id="UP000887568"/>
    </source>
</evidence>
<dbReference type="Pfam" id="PF00625">
    <property type="entry name" value="Guanylate_kin"/>
    <property type="match status" value="1"/>
</dbReference>
<dbReference type="GO" id="GO:0005524">
    <property type="term" value="F:ATP binding"/>
    <property type="evidence" value="ECO:0007669"/>
    <property type="project" value="UniProtKB-KW"/>
</dbReference>
<comment type="similarity">
    <text evidence="1">Belongs to the guanylate kinase family.</text>
</comment>
<dbReference type="InterPro" id="IPR008144">
    <property type="entry name" value="Guanylate_kin-like_dom"/>
</dbReference>
<evidence type="ECO:0000313" key="9">
    <source>
        <dbReference type="EnsemblMetazoa" id="XP_038049139.1"/>
    </source>
</evidence>
<evidence type="ECO:0000256" key="2">
    <source>
        <dbReference type="ARBA" id="ARBA00012961"/>
    </source>
</evidence>
<dbReference type="GO" id="GO:0004385">
    <property type="term" value="F:GMP kinase activity"/>
    <property type="evidence" value="ECO:0007669"/>
    <property type="project" value="UniProtKB-EC"/>
</dbReference>
<dbReference type="FunFam" id="3.40.50.300:FF:000776">
    <property type="entry name" value="Guanylate kinase 2"/>
    <property type="match status" value="1"/>
</dbReference>
<dbReference type="PANTHER" id="PTHR23117:SF13">
    <property type="entry name" value="GUANYLATE KINASE"/>
    <property type="match status" value="1"/>
</dbReference>
<dbReference type="InterPro" id="IPR008145">
    <property type="entry name" value="GK/Ca_channel_bsu"/>
</dbReference>
<dbReference type="InterPro" id="IPR020590">
    <property type="entry name" value="Guanylate_kinase_CS"/>
</dbReference>
<dbReference type="Gene3D" id="3.40.50.300">
    <property type="entry name" value="P-loop containing nucleotide triphosphate hydrolases"/>
    <property type="match status" value="1"/>
</dbReference>
<evidence type="ECO:0000256" key="5">
    <source>
        <dbReference type="ARBA" id="ARBA00022777"/>
    </source>
</evidence>
<dbReference type="Proteomes" id="UP000887568">
    <property type="component" value="Unplaced"/>
</dbReference>
<organism evidence="9 10">
    <name type="scientific">Patiria miniata</name>
    <name type="common">Bat star</name>
    <name type="synonym">Asterina miniata</name>
    <dbReference type="NCBI Taxonomy" id="46514"/>
    <lineage>
        <taxon>Eukaryota</taxon>
        <taxon>Metazoa</taxon>
        <taxon>Echinodermata</taxon>
        <taxon>Eleutherozoa</taxon>
        <taxon>Asterozoa</taxon>
        <taxon>Asteroidea</taxon>
        <taxon>Valvatacea</taxon>
        <taxon>Valvatida</taxon>
        <taxon>Asterinidae</taxon>
        <taxon>Patiria</taxon>
    </lineage>
</organism>
<keyword evidence="6" id="KW-0067">ATP-binding</keyword>
<dbReference type="GO" id="GO:0005829">
    <property type="term" value="C:cytosol"/>
    <property type="evidence" value="ECO:0007669"/>
    <property type="project" value="TreeGrafter"/>
</dbReference>
<dbReference type="AlphaFoldDB" id="A0A913ZC56"/>
<dbReference type="PANTHER" id="PTHR23117">
    <property type="entry name" value="GUANYLATE KINASE-RELATED"/>
    <property type="match status" value="1"/>
</dbReference>
<evidence type="ECO:0000256" key="1">
    <source>
        <dbReference type="ARBA" id="ARBA00005790"/>
    </source>
</evidence>
<evidence type="ECO:0000256" key="6">
    <source>
        <dbReference type="ARBA" id="ARBA00022840"/>
    </source>
</evidence>
<dbReference type="SUPFAM" id="SSF52540">
    <property type="entry name" value="P-loop containing nucleoside triphosphate hydrolases"/>
    <property type="match status" value="1"/>
</dbReference>
<dbReference type="InterPro" id="IPR027417">
    <property type="entry name" value="P-loop_NTPase"/>
</dbReference>
<sequence length="235" mass="27296">MFSVVRYRLFPRIAGFIHSASHRMADYRPRPCVLCGPSGSGKSTLIKRLMEEYKDYFGFSVSHTTRKPRPGEQDGVHYHYTTREWIENAIKNDEFIETAEFSANLYGTSKKAVQDVLNNNKICILDIDLQGVLQIQKTNLKPIYIFIKPPNMEVLEERLRNRKTDTEEAIQRRLDIARREMDYIQQQKELSNSDTHIVVNDDVEIAYEKLRGILSSVLATLKDLKYKQKSLIDPP</sequence>
<evidence type="ECO:0000256" key="7">
    <source>
        <dbReference type="SAM" id="Coils"/>
    </source>
</evidence>
<reference evidence="9" key="1">
    <citation type="submission" date="2022-11" db="UniProtKB">
        <authorList>
            <consortium name="EnsemblMetazoa"/>
        </authorList>
    </citation>
    <scope>IDENTIFICATION</scope>
</reference>
<proteinExistence type="inferred from homology"/>
<keyword evidence="4" id="KW-0547">Nucleotide-binding</keyword>
<evidence type="ECO:0000256" key="3">
    <source>
        <dbReference type="ARBA" id="ARBA00022679"/>
    </source>
</evidence>
<dbReference type="PROSITE" id="PS50052">
    <property type="entry name" value="GUANYLATE_KINASE_2"/>
    <property type="match status" value="1"/>
</dbReference>
<dbReference type="EC" id="2.7.4.8" evidence="2"/>